<dbReference type="Proteomes" id="UP000314294">
    <property type="component" value="Unassembled WGS sequence"/>
</dbReference>
<protein>
    <submittedName>
        <fullName evidence="2">Uncharacterized protein</fullName>
    </submittedName>
</protein>
<accession>A0A4Z2IGG1</accession>
<keyword evidence="1" id="KW-1133">Transmembrane helix</keyword>
<evidence type="ECO:0000313" key="2">
    <source>
        <dbReference type="EMBL" id="TNN76223.1"/>
    </source>
</evidence>
<sequence>MTGGNSGVAVVSYFLIRFTQQLQIRFQVLDGLILRFTGTDHLHVEVAGFVTLHVFISHIHVCVFFGHTDRKRLLRLRQVPLGLFSYGLHRIRLRWQRGMHRSLLLRFSENIRVMELVGVKGRGPGELQPTVFTFERLLLELTHLMKKGLCRRLIAVHQALMPMIDLPGKRAATYHALEKPLWDQRQTGSELGRFCPGGQLRQGRGLRHVWLFDHYRLWCEKYFRRWGSRKSDRLKRTWAGHGKRGARRKWRCEMLF</sequence>
<keyword evidence="1" id="KW-0472">Membrane</keyword>
<name>A0A4Z2IGG1_9TELE</name>
<dbReference type="AlphaFoldDB" id="A0A4Z2IGG1"/>
<gene>
    <name evidence="2" type="ORF">EYF80_013511</name>
</gene>
<organism evidence="2 3">
    <name type="scientific">Liparis tanakae</name>
    <name type="common">Tanaka's snailfish</name>
    <dbReference type="NCBI Taxonomy" id="230148"/>
    <lineage>
        <taxon>Eukaryota</taxon>
        <taxon>Metazoa</taxon>
        <taxon>Chordata</taxon>
        <taxon>Craniata</taxon>
        <taxon>Vertebrata</taxon>
        <taxon>Euteleostomi</taxon>
        <taxon>Actinopterygii</taxon>
        <taxon>Neopterygii</taxon>
        <taxon>Teleostei</taxon>
        <taxon>Neoteleostei</taxon>
        <taxon>Acanthomorphata</taxon>
        <taxon>Eupercaria</taxon>
        <taxon>Perciformes</taxon>
        <taxon>Cottioidei</taxon>
        <taxon>Cottales</taxon>
        <taxon>Liparidae</taxon>
        <taxon>Liparis</taxon>
    </lineage>
</organism>
<feature type="transmembrane region" description="Helical" evidence="1">
    <location>
        <begin position="46"/>
        <end position="67"/>
    </location>
</feature>
<keyword evidence="3" id="KW-1185">Reference proteome</keyword>
<proteinExistence type="predicted"/>
<evidence type="ECO:0000256" key="1">
    <source>
        <dbReference type="SAM" id="Phobius"/>
    </source>
</evidence>
<keyword evidence="1" id="KW-0812">Transmembrane</keyword>
<reference evidence="2 3" key="1">
    <citation type="submission" date="2019-03" db="EMBL/GenBank/DDBJ databases">
        <title>First draft genome of Liparis tanakae, snailfish: a comprehensive survey of snailfish specific genes.</title>
        <authorList>
            <person name="Kim W."/>
            <person name="Song I."/>
            <person name="Jeong J.-H."/>
            <person name="Kim D."/>
            <person name="Kim S."/>
            <person name="Ryu S."/>
            <person name="Song J.Y."/>
            <person name="Lee S.K."/>
        </authorList>
    </citation>
    <scope>NUCLEOTIDE SEQUENCE [LARGE SCALE GENOMIC DNA]</scope>
    <source>
        <tissue evidence="2">Muscle</tissue>
    </source>
</reference>
<dbReference type="EMBL" id="SRLO01000095">
    <property type="protein sequence ID" value="TNN76223.1"/>
    <property type="molecule type" value="Genomic_DNA"/>
</dbReference>
<comment type="caution">
    <text evidence="2">The sequence shown here is derived from an EMBL/GenBank/DDBJ whole genome shotgun (WGS) entry which is preliminary data.</text>
</comment>
<evidence type="ECO:0000313" key="3">
    <source>
        <dbReference type="Proteomes" id="UP000314294"/>
    </source>
</evidence>